<accession>A0A368S1I7</accession>
<protein>
    <submittedName>
        <fullName evidence="3">Uncharacterized protein</fullName>
    </submittedName>
</protein>
<dbReference type="PANTHER" id="PTHR31016:SF5">
    <property type="entry name" value="EXPRESSED PROTEIN"/>
    <property type="match status" value="1"/>
</dbReference>
<feature type="coiled-coil region" evidence="1">
    <location>
        <begin position="310"/>
        <end position="382"/>
    </location>
</feature>
<sequence>MPRARLVNLGPSRWCWPICPNTSPAQAFCTGRRRRKVALVCNGGGGEVMHSLAVTSLPPFFSPFPWRRENQESPGHHHHHGHDGSPISSKVGCLIDSLLWRRGLLCCVKASPIPMAYRRKQGAADDHRSSYPQESASSYSYTSFKTINEPKLGLWQTLASKAKGILDEDALAHKFEDFRKERPRSNSGSSSGDQAPQSRWSFENHWKTGEAAARIRPEALSASVNQLGGRIKNALEEGLTIVDNKTSSIIEETKKIQIRRKPTSSSSYVSNSAVHTISTPNLSLDQDKSAAEETQLKASRDVANAMAAKAKLLLRELKSVKADLAFAKQRCAQLEEENKLLRETKQKGSKTEEDDELIRVQLETLLAEKSRLAQENSTYARENRFLREIVDFHQFSTTQDVVSLDDGDMEDDDPEEDSNLMYTENLLPVVEENSGDEELSPVPSRPESPMVGPEQPSSPISSNSQNPSKPDASASDTA</sequence>
<gene>
    <name evidence="3" type="ORF">SETIT_7G303600v2</name>
</gene>
<name>A0A368S1I7_SETIT</name>
<dbReference type="OrthoDB" id="1924603at2759"/>
<keyword evidence="1" id="KW-0175">Coiled coil</keyword>
<evidence type="ECO:0000313" key="3">
    <source>
        <dbReference type="EMBL" id="RCV36251.1"/>
    </source>
</evidence>
<proteinExistence type="predicted"/>
<evidence type="ECO:0000256" key="1">
    <source>
        <dbReference type="SAM" id="Coils"/>
    </source>
</evidence>
<reference evidence="3" key="2">
    <citation type="submission" date="2015-07" db="EMBL/GenBank/DDBJ databases">
        <authorList>
            <person name="Noorani M."/>
        </authorList>
    </citation>
    <scope>NUCLEOTIDE SEQUENCE</scope>
    <source>
        <strain evidence="3">Yugu1</strain>
    </source>
</reference>
<feature type="compositionally biased region" description="Low complexity" evidence="2">
    <location>
        <begin position="453"/>
        <end position="470"/>
    </location>
</feature>
<feature type="region of interest" description="Disordered" evidence="2">
    <location>
        <begin position="428"/>
        <end position="478"/>
    </location>
</feature>
<feature type="compositionally biased region" description="Polar residues" evidence="2">
    <location>
        <begin position="185"/>
        <end position="200"/>
    </location>
</feature>
<feature type="region of interest" description="Disordered" evidence="2">
    <location>
        <begin position="177"/>
        <end position="200"/>
    </location>
</feature>
<dbReference type="EMBL" id="CM003534">
    <property type="protein sequence ID" value="RCV36251.1"/>
    <property type="molecule type" value="Genomic_DNA"/>
</dbReference>
<dbReference type="AlphaFoldDB" id="A0A368S1I7"/>
<organism evidence="3">
    <name type="scientific">Setaria italica</name>
    <name type="common">Foxtail millet</name>
    <name type="synonym">Panicum italicum</name>
    <dbReference type="NCBI Taxonomy" id="4555"/>
    <lineage>
        <taxon>Eukaryota</taxon>
        <taxon>Viridiplantae</taxon>
        <taxon>Streptophyta</taxon>
        <taxon>Embryophyta</taxon>
        <taxon>Tracheophyta</taxon>
        <taxon>Spermatophyta</taxon>
        <taxon>Magnoliopsida</taxon>
        <taxon>Liliopsida</taxon>
        <taxon>Poales</taxon>
        <taxon>Poaceae</taxon>
        <taxon>PACMAD clade</taxon>
        <taxon>Panicoideae</taxon>
        <taxon>Panicodae</taxon>
        <taxon>Paniceae</taxon>
        <taxon>Cenchrinae</taxon>
        <taxon>Setaria</taxon>
    </lineage>
</organism>
<dbReference type="PANTHER" id="PTHR31016">
    <property type="entry name" value="OS04G0228100 PROTEIN"/>
    <property type="match status" value="1"/>
</dbReference>
<dbReference type="STRING" id="4555.A0A368S1I7"/>
<reference evidence="3" key="1">
    <citation type="journal article" date="2012" name="Nat. Biotechnol.">
        <title>Reference genome sequence of the model plant Setaria.</title>
        <authorList>
            <person name="Bennetzen J.L."/>
            <person name="Schmutz J."/>
            <person name="Wang H."/>
            <person name="Percifield R."/>
            <person name="Hawkins J."/>
            <person name="Pontaroli A.C."/>
            <person name="Estep M."/>
            <person name="Feng L."/>
            <person name="Vaughn J.N."/>
            <person name="Grimwood J."/>
            <person name="Jenkins J."/>
            <person name="Barry K."/>
            <person name="Lindquist E."/>
            <person name="Hellsten U."/>
            <person name="Deshpande S."/>
            <person name="Wang X."/>
            <person name="Wu X."/>
            <person name="Mitros T."/>
            <person name="Triplett J."/>
            <person name="Yang X."/>
            <person name="Ye C.Y."/>
            <person name="Mauro-Herrera M."/>
            <person name="Wang L."/>
            <person name="Li P."/>
            <person name="Sharma M."/>
            <person name="Sharma R."/>
            <person name="Ronald P.C."/>
            <person name="Panaud O."/>
            <person name="Kellogg E.A."/>
            <person name="Brutnell T.P."/>
            <person name="Doust A.N."/>
            <person name="Tuskan G.A."/>
            <person name="Rokhsar D."/>
            <person name="Devos K.M."/>
        </authorList>
    </citation>
    <scope>NUCLEOTIDE SEQUENCE [LARGE SCALE GENOMIC DNA]</scope>
    <source>
        <strain evidence="3">Yugu1</strain>
    </source>
</reference>
<evidence type="ECO:0000256" key="2">
    <source>
        <dbReference type="SAM" id="MobiDB-lite"/>
    </source>
</evidence>